<sequence length="152" mass="16389">MKAIVIAALLLLTGCVAKVVEYKALPITQSQAESIIEQVLMEQPLKTRPEQVFFTDEYIGYGSGTISATSGFASATPIGVGAIAAGSSKTSSKAVQTRIYFNSIGSVTLYSKRGRWVVQTRNQAGGVLNSSQVDTQQKAQRFVDAMLFFKRT</sequence>
<name>A0A2C9ELL1_PSEPH</name>
<dbReference type="PROSITE" id="PS51257">
    <property type="entry name" value="PROKAR_LIPOPROTEIN"/>
    <property type="match status" value="1"/>
</dbReference>
<dbReference type="RefSeq" id="WP_015635386.1">
    <property type="nucleotide sequence ID" value="NC_021237.1"/>
</dbReference>
<dbReference type="GeneID" id="57475749"/>
<dbReference type="KEGG" id="pprc:PFLCHA0_c27540"/>
<protein>
    <submittedName>
        <fullName evidence="1">Uncharacterized protein</fullName>
    </submittedName>
</protein>
<reference evidence="2" key="1">
    <citation type="journal article" date="2014" name="Genome Announc.">
        <title>Full-genome sequence of the plant growth-promoting bacterium Pseudomonas protegens CHA0.</title>
        <authorList>
            <person name="Jousset A."/>
            <person name="Schuldes J."/>
            <person name="Keel C."/>
            <person name="Maurhofer M."/>
            <person name="Daniel R."/>
            <person name="Scheu S."/>
            <person name="Thuermer A."/>
        </authorList>
    </citation>
    <scope>NUCLEOTIDE SEQUENCE [LARGE SCALE GENOMIC DNA]</scope>
    <source>
        <strain evidence="2">DSM 19095 / LMG 27888 / CFBP 6595 / CHA0</strain>
    </source>
</reference>
<accession>A0A2C9ELL1</accession>
<dbReference type="AlphaFoldDB" id="A0A2C9ELL1"/>
<proteinExistence type="predicted"/>
<evidence type="ECO:0000313" key="1">
    <source>
        <dbReference type="EMBL" id="AGL84525.1"/>
    </source>
</evidence>
<dbReference type="eggNOG" id="ENOG502ZWB8">
    <property type="taxonomic scope" value="Bacteria"/>
</dbReference>
<dbReference type="HOGENOM" id="CLU_1720797_0_0_6"/>
<dbReference type="Proteomes" id="UP000013940">
    <property type="component" value="Chromosome"/>
</dbReference>
<evidence type="ECO:0000313" key="2">
    <source>
        <dbReference type="Proteomes" id="UP000013940"/>
    </source>
</evidence>
<organism evidence="1 2">
    <name type="scientific">Pseudomonas protegens (strain DSM 19095 / LMG 27888 / CFBP 6595 / CHA0)</name>
    <dbReference type="NCBI Taxonomy" id="1124983"/>
    <lineage>
        <taxon>Bacteria</taxon>
        <taxon>Pseudomonadati</taxon>
        <taxon>Pseudomonadota</taxon>
        <taxon>Gammaproteobacteria</taxon>
        <taxon>Pseudomonadales</taxon>
        <taxon>Pseudomonadaceae</taxon>
        <taxon>Pseudomonas</taxon>
    </lineage>
</organism>
<gene>
    <name evidence="1" type="ORF">PFLCHA0_c27540</name>
</gene>
<dbReference type="EMBL" id="CP003190">
    <property type="protein sequence ID" value="AGL84525.1"/>
    <property type="molecule type" value="Genomic_DNA"/>
</dbReference>